<accession>A0ABR2WZW3</accession>
<sequence length="406" mass="46748">MECKVCCNVQRRFYCASCIQERVRKHQAVANRYANSIREVLDKFQVALKSSQVEGKQKHIQKQALERSLTRYKEQLEAKQKQIDIEKSRVHQLQVRNGLLRENLISARARLKASREQEVVRYETYMAKLFEKKKHAQQILAHTRRVLVWELLSLFELRQLGDDTVHPNHHHSNPFNLRCKYIIAGIYLPSNGNWPECPRDQLNAGVGHIIHMSGLMAHYLNVKLPLQVLYKDSLPYIKVALDNASESETMPLYYSDDNNDLFTAGMAMLSYNILCLCYSQGLEISPNQIHHILRNLLMCCKSNNLGRTNNNPRKIPMFNVSKVYQIIKSTRNPENALSVHEALQLNFAGEDSSEEDEDGNETWDLVEVVLPPTPSQTLDIEHWSKSAMSEKGKQAVGYLSGWVNFL</sequence>
<feature type="coiled-coil region" evidence="4">
    <location>
        <begin position="62"/>
        <end position="96"/>
    </location>
</feature>
<dbReference type="PANTHER" id="PTHR15157">
    <property type="entry name" value="UV RADIATION RESISTANCE-ASSOCIATED GENE PROTEIN"/>
    <property type="match status" value="1"/>
</dbReference>
<dbReference type="PANTHER" id="PTHR15157:SF13">
    <property type="entry name" value="AUTOPHAGY-RELATED PROTEIN 14"/>
    <property type="match status" value="1"/>
</dbReference>
<dbReference type="InterPro" id="IPR018791">
    <property type="entry name" value="UV_resistance/autophagy_Atg14"/>
</dbReference>
<dbReference type="Proteomes" id="UP001479436">
    <property type="component" value="Unassembled WGS sequence"/>
</dbReference>
<gene>
    <name evidence="5" type="ORF">K7432_003438</name>
</gene>
<evidence type="ECO:0000256" key="3">
    <source>
        <dbReference type="ARBA" id="ARBA00023054"/>
    </source>
</evidence>
<evidence type="ECO:0000256" key="1">
    <source>
        <dbReference type="ARBA" id="ARBA00009574"/>
    </source>
</evidence>
<reference evidence="5 6" key="1">
    <citation type="submission" date="2023-04" db="EMBL/GenBank/DDBJ databases">
        <title>Genome of Basidiobolus ranarum AG-B5.</title>
        <authorList>
            <person name="Stajich J.E."/>
            <person name="Carter-House D."/>
            <person name="Gryganskyi A."/>
        </authorList>
    </citation>
    <scope>NUCLEOTIDE SEQUENCE [LARGE SCALE GENOMIC DNA]</scope>
    <source>
        <strain evidence="5 6">AG-B5</strain>
    </source>
</reference>
<proteinExistence type="inferred from homology"/>
<comment type="similarity">
    <text evidence="1">Belongs to the ATG14 family.</text>
</comment>
<comment type="caution">
    <text evidence="5">The sequence shown here is derived from an EMBL/GenBank/DDBJ whole genome shotgun (WGS) entry which is preliminary data.</text>
</comment>
<dbReference type="Pfam" id="PF10186">
    <property type="entry name" value="ATG14"/>
    <property type="match status" value="1"/>
</dbReference>
<evidence type="ECO:0000256" key="4">
    <source>
        <dbReference type="SAM" id="Coils"/>
    </source>
</evidence>
<evidence type="ECO:0000313" key="5">
    <source>
        <dbReference type="EMBL" id="KAK9767044.1"/>
    </source>
</evidence>
<protein>
    <recommendedName>
        <fullName evidence="2">Autophagy-related protein 14</fullName>
    </recommendedName>
</protein>
<evidence type="ECO:0000313" key="6">
    <source>
        <dbReference type="Proteomes" id="UP001479436"/>
    </source>
</evidence>
<dbReference type="EMBL" id="JASJQH010000105">
    <property type="protein sequence ID" value="KAK9767044.1"/>
    <property type="molecule type" value="Genomic_DNA"/>
</dbReference>
<name>A0ABR2WZW3_9FUNG</name>
<keyword evidence="3 4" id="KW-0175">Coiled coil</keyword>
<evidence type="ECO:0000256" key="2">
    <source>
        <dbReference type="ARBA" id="ARBA00013807"/>
    </source>
</evidence>
<keyword evidence="6" id="KW-1185">Reference proteome</keyword>
<organism evidence="5 6">
    <name type="scientific">Basidiobolus ranarum</name>
    <dbReference type="NCBI Taxonomy" id="34480"/>
    <lineage>
        <taxon>Eukaryota</taxon>
        <taxon>Fungi</taxon>
        <taxon>Fungi incertae sedis</taxon>
        <taxon>Zoopagomycota</taxon>
        <taxon>Entomophthoromycotina</taxon>
        <taxon>Basidiobolomycetes</taxon>
        <taxon>Basidiobolales</taxon>
        <taxon>Basidiobolaceae</taxon>
        <taxon>Basidiobolus</taxon>
    </lineage>
</organism>